<gene>
    <name evidence="2" type="ORF">PVP01_0000990</name>
</gene>
<evidence type="ECO:0000256" key="1">
    <source>
        <dbReference type="SAM" id="MobiDB-lite"/>
    </source>
</evidence>
<feature type="region of interest" description="Disordered" evidence="1">
    <location>
        <begin position="247"/>
        <end position="280"/>
    </location>
</feature>
<dbReference type="VEuPathDB" id="PlasmoDB:PVPAM_100005400"/>
<dbReference type="EMBL" id="FLZR02000002">
    <property type="protein sequence ID" value="VUZ99384.1"/>
    <property type="molecule type" value="Genomic_DNA"/>
</dbReference>
<feature type="compositionally biased region" description="Basic and acidic residues" evidence="1">
    <location>
        <begin position="254"/>
        <end position="264"/>
    </location>
</feature>
<dbReference type="VEuPathDB" id="PlasmoDB:PVW1_100013800"/>
<dbReference type="Pfam" id="PF05795">
    <property type="entry name" value="Plasmodium_Vir"/>
    <property type="match status" value="1"/>
</dbReference>
<sequence>MSYSKKDIGEWKKEYPLLKDIWTTYDDFDKDIENDQNKNNYITVCGYFINPWKGEKEKNENFCMKLVRNLGHHSGNKDFLSYTRDRCKNLNNWAYNSMKKHSIPEDLLINCFKEYKDIVDVIREKPTCYYYDYDKIYEEPMKIIILNIFSSNIDILKKILEGKIDSAHCSCQKFVKDVVSIYKYIKKTYCSNDIDMRNKSICQQLTSFEVSYQILYGYETVRYKLPSLKNEKHANLLGCESVESLRGRTSTDTYPKEKPVETPREPQFNENNDSSNSMSPTVSTALGTVAGASSLLALLYKFSPGRNWIRSGFRGGTGRISSNLYADQPNEVFYDGFEGEVMSSYNPTYNVGYGSA</sequence>
<proteinExistence type="predicted"/>
<dbReference type="InterPro" id="IPR008780">
    <property type="entry name" value="Plasmodium_Vir"/>
</dbReference>
<name>A0A565A3M3_PLAVI</name>
<dbReference type="OrthoDB" id="383851at2759"/>
<feature type="compositionally biased region" description="Polar residues" evidence="1">
    <location>
        <begin position="268"/>
        <end position="280"/>
    </location>
</feature>
<protein>
    <submittedName>
        <fullName evidence="2">VIR protein</fullName>
    </submittedName>
</protein>
<reference evidence="2" key="1">
    <citation type="submission" date="2016-07" db="EMBL/GenBank/DDBJ databases">
        <authorList>
            <consortium name="Pathogen Informatics"/>
        </authorList>
    </citation>
    <scope>NUCLEOTIDE SEQUENCE</scope>
</reference>
<evidence type="ECO:0000313" key="2">
    <source>
        <dbReference type="EMBL" id="VUZ99384.1"/>
    </source>
</evidence>
<dbReference type="AlphaFoldDB" id="A0A565A3M3"/>
<dbReference type="Proteomes" id="UP000220605">
    <property type="component" value="Unassembled WGS sequence"/>
</dbReference>
<organism evidence="2">
    <name type="scientific">Plasmodium vivax</name>
    <name type="common">malaria parasite P. vivax</name>
    <dbReference type="NCBI Taxonomy" id="5855"/>
    <lineage>
        <taxon>Eukaryota</taxon>
        <taxon>Sar</taxon>
        <taxon>Alveolata</taxon>
        <taxon>Apicomplexa</taxon>
        <taxon>Aconoidasida</taxon>
        <taxon>Haemosporida</taxon>
        <taxon>Plasmodiidae</taxon>
        <taxon>Plasmodium</taxon>
        <taxon>Plasmodium (Plasmodium)</taxon>
    </lineage>
</organism>
<accession>A0A565A3M3</accession>
<dbReference type="VEuPathDB" id="PlasmoDB:PVP01_0000990"/>